<accession>A0A3D1JIP7</accession>
<dbReference type="GO" id="GO:0008934">
    <property type="term" value="F:inositol monophosphate 1-phosphatase activity"/>
    <property type="evidence" value="ECO:0007669"/>
    <property type="project" value="TreeGrafter"/>
</dbReference>
<protein>
    <submittedName>
        <fullName evidence="6">Histidinol phosphate phosphatase</fullName>
    </submittedName>
</protein>
<dbReference type="InterPro" id="IPR000760">
    <property type="entry name" value="Inositol_monophosphatase-like"/>
</dbReference>
<feature type="binding site" evidence="5">
    <location>
        <position position="86"/>
    </location>
    <ligand>
        <name>Mg(2+)</name>
        <dbReference type="ChEBI" id="CHEBI:18420"/>
        <label>1</label>
        <note>catalytic</note>
    </ligand>
</feature>
<dbReference type="AlphaFoldDB" id="A0A3D1JIP7"/>
<dbReference type="PROSITE" id="PS00629">
    <property type="entry name" value="IMP_1"/>
    <property type="match status" value="1"/>
</dbReference>
<dbReference type="CDD" id="cd01641">
    <property type="entry name" value="Bacterial_IMPase_like_1"/>
    <property type="match status" value="1"/>
</dbReference>
<evidence type="ECO:0000256" key="4">
    <source>
        <dbReference type="ARBA" id="ARBA00022842"/>
    </source>
</evidence>
<dbReference type="InterPro" id="IPR020583">
    <property type="entry name" value="Inositol_monoP_metal-BS"/>
</dbReference>
<feature type="binding site" evidence="5">
    <location>
        <position position="89"/>
    </location>
    <ligand>
        <name>Mg(2+)</name>
        <dbReference type="ChEBI" id="CHEBI:18420"/>
        <label>1</label>
        <note>catalytic</note>
    </ligand>
</feature>
<reference evidence="6 7" key="1">
    <citation type="journal article" date="2018" name="Nat. Biotechnol.">
        <title>A standardized bacterial taxonomy based on genome phylogeny substantially revises the tree of life.</title>
        <authorList>
            <person name="Parks D.H."/>
            <person name="Chuvochina M."/>
            <person name="Waite D.W."/>
            <person name="Rinke C."/>
            <person name="Skarshewski A."/>
            <person name="Chaumeil P.A."/>
            <person name="Hugenholtz P."/>
        </authorList>
    </citation>
    <scope>NUCLEOTIDE SEQUENCE [LARGE SCALE GENOMIC DNA]</scope>
    <source>
        <strain evidence="6">UBA8781</strain>
    </source>
</reference>
<feature type="binding site" evidence="5">
    <location>
        <position position="69"/>
    </location>
    <ligand>
        <name>Mg(2+)</name>
        <dbReference type="ChEBI" id="CHEBI:18420"/>
        <label>1</label>
        <note>catalytic</note>
    </ligand>
</feature>
<dbReference type="EMBL" id="DPBP01000041">
    <property type="protein sequence ID" value="HCE18373.1"/>
    <property type="molecule type" value="Genomic_DNA"/>
</dbReference>
<dbReference type="STRING" id="229919.GCA_001050195_00092"/>
<comment type="caution">
    <text evidence="6">The sequence shown here is derived from an EMBL/GenBank/DDBJ whole genome shotgun (WGS) entry which is preliminary data.</text>
</comment>
<dbReference type="PANTHER" id="PTHR20854">
    <property type="entry name" value="INOSITOL MONOPHOSPHATASE"/>
    <property type="match status" value="1"/>
</dbReference>
<evidence type="ECO:0000256" key="5">
    <source>
        <dbReference type="PIRSR" id="PIRSR600760-2"/>
    </source>
</evidence>
<feature type="binding site" evidence="5">
    <location>
        <position position="88"/>
    </location>
    <ligand>
        <name>Mg(2+)</name>
        <dbReference type="ChEBI" id="CHEBI:18420"/>
        <label>1</label>
        <note>catalytic</note>
    </ligand>
</feature>
<name>A0A3D1JIP7_9CHLR</name>
<dbReference type="FunFam" id="3.30.540.10:FF:000003">
    <property type="entry name" value="Inositol-1-monophosphatase"/>
    <property type="match status" value="1"/>
</dbReference>
<dbReference type="Gene3D" id="3.40.190.80">
    <property type="match status" value="1"/>
</dbReference>
<dbReference type="GO" id="GO:0046872">
    <property type="term" value="F:metal ion binding"/>
    <property type="evidence" value="ECO:0007669"/>
    <property type="project" value="UniProtKB-KW"/>
</dbReference>
<comment type="cofactor">
    <cofactor evidence="1 5">
        <name>Mg(2+)</name>
        <dbReference type="ChEBI" id="CHEBI:18420"/>
    </cofactor>
</comment>
<dbReference type="Proteomes" id="UP000264141">
    <property type="component" value="Unassembled WGS sequence"/>
</dbReference>
<evidence type="ECO:0000256" key="1">
    <source>
        <dbReference type="ARBA" id="ARBA00001946"/>
    </source>
</evidence>
<dbReference type="SUPFAM" id="SSF56655">
    <property type="entry name" value="Carbohydrate phosphatase"/>
    <property type="match status" value="1"/>
</dbReference>
<evidence type="ECO:0000256" key="3">
    <source>
        <dbReference type="ARBA" id="ARBA00022801"/>
    </source>
</evidence>
<dbReference type="Gene3D" id="3.30.540.10">
    <property type="entry name" value="Fructose-1,6-Bisphosphatase, subunit A, domain 1"/>
    <property type="match status" value="1"/>
</dbReference>
<proteinExistence type="predicted"/>
<evidence type="ECO:0000313" key="7">
    <source>
        <dbReference type="Proteomes" id="UP000264141"/>
    </source>
</evidence>
<dbReference type="GO" id="GO:0006020">
    <property type="term" value="P:inositol metabolic process"/>
    <property type="evidence" value="ECO:0007669"/>
    <property type="project" value="TreeGrafter"/>
</dbReference>
<dbReference type="GO" id="GO:0007165">
    <property type="term" value="P:signal transduction"/>
    <property type="evidence" value="ECO:0007669"/>
    <property type="project" value="TreeGrafter"/>
</dbReference>
<dbReference type="PANTHER" id="PTHR20854:SF4">
    <property type="entry name" value="INOSITOL-1-MONOPHOSPHATASE-RELATED"/>
    <property type="match status" value="1"/>
</dbReference>
<gene>
    <name evidence="6" type="ORF">DEQ80_10980</name>
</gene>
<evidence type="ECO:0000256" key="2">
    <source>
        <dbReference type="ARBA" id="ARBA00022723"/>
    </source>
</evidence>
<keyword evidence="4 5" id="KW-0460">Magnesium</keyword>
<feature type="binding site" evidence="5">
    <location>
        <position position="211"/>
    </location>
    <ligand>
        <name>Mg(2+)</name>
        <dbReference type="ChEBI" id="CHEBI:18420"/>
        <label>1</label>
        <note>catalytic</note>
    </ligand>
</feature>
<keyword evidence="3" id="KW-0378">Hydrolase</keyword>
<dbReference type="Pfam" id="PF00459">
    <property type="entry name" value="Inositol_P"/>
    <property type="match status" value="1"/>
</dbReference>
<evidence type="ECO:0000313" key="6">
    <source>
        <dbReference type="EMBL" id="HCE18373.1"/>
    </source>
</evidence>
<dbReference type="PRINTS" id="PR00377">
    <property type="entry name" value="IMPHPHTASES"/>
</dbReference>
<sequence length="260" mass="28664">MPSSLQPVLDFITETAYLAGRLTLAYFQTGVQADYKADRTPVTLADRAAETLIRRRIEERFPADAILGEEFGQSERPSASRCWFIDPIDGTKSFLRGIPLYAVLIGLEVEGRVVAGAAYFPAMDEMLAAADGLGCWWNGRPARVSQVNRLEGAWVTSTDPLSFDKTGKRAAWERLKQAAYHRGGWGDAYGYLLVATGRAEVMLDPIMESWDCAPFPPIFREAGGYFGDWKGQETIYAREALATSQALLPEVLALLNAEAD</sequence>
<keyword evidence="2 5" id="KW-0479">Metal-binding</keyword>
<organism evidence="6 7">
    <name type="scientific">Anaerolinea thermolimosa</name>
    <dbReference type="NCBI Taxonomy" id="229919"/>
    <lineage>
        <taxon>Bacteria</taxon>
        <taxon>Bacillati</taxon>
        <taxon>Chloroflexota</taxon>
        <taxon>Anaerolineae</taxon>
        <taxon>Anaerolineales</taxon>
        <taxon>Anaerolineaceae</taxon>
        <taxon>Anaerolinea</taxon>
    </lineage>
</organism>